<dbReference type="EMBL" id="ADBL01001746">
    <property type="status" value="NOT_ANNOTATED_CDS"/>
    <property type="molecule type" value="Genomic_DNA"/>
</dbReference>
<evidence type="ECO:0000313" key="7">
    <source>
        <dbReference type="Proteomes" id="UP000011715"/>
    </source>
</evidence>
<dbReference type="VEuPathDB" id="FungiDB:MAPG_07223"/>
<evidence type="ECO:0000313" key="5">
    <source>
        <dbReference type="EMBL" id="KLU88236.1"/>
    </source>
</evidence>
<dbReference type="InterPro" id="IPR036770">
    <property type="entry name" value="Ankyrin_rpt-contain_sf"/>
</dbReference>
<dbReference type="PROSITE" id="PS50297">
    <property type="entry name" value="ANK_REP_REGION"/>
    <property type="match status" value="2"/>
</dbReference>
<dbReference type="Pfam" id="PF06985">
    <property type="entry name" value="HET"/>
    <property type="match status" value="1"/>
</dbReference>
<dbReference type="InterPro" id="IPR002110">
    <property type="entry name" value="Ankyrin_rpt"/>
</dbReference>
<name>A0A0C4E435_MAGP6</name>
<dbReference type="EMBL" id="GL876971">
    <property type="protein sequence ID" value="KLU88236.1"/>
    <property type="molecule type" value="Genomic_DNA"/>
</dbReference>
<feature type="repeat" description="ANK" evidence="3">
    <location>
        <begin position="815"/>
        <end position="847"/>
    </location>
</feature>
<evidence type="ECO:0000256" key="2">
    <source>
        <dbReference type="ARBA" id="ARBA00023043"/>
    </source>
</evidence>
<dbReference type="Gene3D" id="1.25.40.20">
    <property type="entry name" value="Ankyrin repeat-containing domain"/>
    <property type="match status" value="3"/>
</dbReference>
<organism evidence="6 7">
    <name type="scientific">Magnaporthiopsis poae (strain ATCC 64411 / 73-15)</name>
    <name type="common">Kentucky bluegrass fungus</name>
    <name type="synonym">Magnaporthe poae</name>
    <dbReference type="NCBI Taxonomy" id="644358"/>
    <lineage>
        <taxon>Eukaryota</taxon>
        <taxon>Fungi</taxon>
        <taxon>Dikarya</taxon>
        <taxon>Ascomycota</taxon>
        <taxon>Pezizomycotina</taxon>
        <taxon>Sordariomycetes</taxon>
        <taxon>Sordariomycetidae</taxon>
        <taxon>Magnaporthales</taxon>
        <taxon>Magnaporthaceae</taxon>
        <taxon>Magnaporthiopsis</taxon>
    </lineage>
</organism>
<evidence type="ECO:0000259" key="4">
    <source>
        <dbReference type="Pfam" id="PF06985"/>
    </source>
</evidence>
<dbReference type="EnsemblFungi" id="MAPG_07223T0">
    <property type="protein sequence ID" value="MAPG_07223T0"/>
    <property type="gene ID" value="MAPG_07223"/>
</dbReference>
<dbReference type="InterPro" id="IPR010730">
    <property type="entry name" value="HET"/>
</dbReference>
<reference evidence="6" key="4">
    <citation type="journal article" date="2015" name="G3 (Bethesda)">
        <title>Genome sequences of three phytopathogenic species of the Magnaporthaceae family of fungi.</title>
        <authorList>
            <person name="Okagaki L.H."/>
            <person name="Nunes C.C."/>
            <person name="Sailsbery J."/>
            <person name="Clay B."/>
            <person name="Brown D."/>
            <person name="John T."/>
            <person name="Oh Y."/>
            <person name="Young N."/>
            <person name="Fitzgerald M."/>
            <person name="Haas B.J."/>
            <person name="Zeng Q."/>
            <person name="Young S."/>
            <person name="Adiconis X."/>
            <person name="Fan L."/>
            <person name="Levin J.Z."/>
            <person name="Mitchell T.K."/>
            <person name="Okubara P.A."/>
            <person name="Farman M.L."/>
            <person name="Kohn L.M."/>
            <person name="Birren B."/>
            <person name="Ma L.-J."/>
            <person name="Dean R.A."/>
        </authorList>
    </citation>
    <scope>NUCLEOTIDE SEQUENCE</scope>
    <source>
        <strain evidence="6">ATCC 64411 / 73-15</strain>
    </source>
</reference>
<dbReference type="Pfam" id="PF12796">
    <property type="entry name" value="Ank_2"/>
    <property type="match status" value="3"/>
</dbReference>
<sequence length="937" mass="103064">MDTYTHKPIDLSRKAIRQLRLLQGDREDRVECELFQSFLEEGQDVHVEYEALSYTWSDTLAEGDNPVEAPKSNDIFIDGLHFPVTSNLHMALKHLRLCDSDRILWVDAICIDQDKNEEKNHQVGQMSIVYSSAQNVIIWLGPGSPAISWLFYASTTLHQHAVRRCPVKGQTSLERWRAVWRSLDQLAEGNVRLVTEQSYDALKTVLLRPWFRRAWVIQEVALAKRATVVCGWSSTPASSFALMPGLLQVEVSERTQAVLDVMPGPLRNGENSWWKEKRDLSTILQKFGSSASSRAHDRIYALLGISSDHQAIKPKYGEAEEKVVEDVLKFLVLGTDTAPPGITFPMWSVDELINNLCPSDRLEGDGLNQRLLLWAARNGEMGLAGYLLERQSRLVISAGAQGEPQPILHLLAKTAGSQDLVKSFTRRNSVYLDFNCRFGSPNETALQCAVRHGHLVVADALLEAQDFALDRLQALSMQDCRDLDLERFLDHVLESTFSGPGTNMDITFSPATAKDLALKRLERDEVMYLETAARNGRASDLEFLLSRMPAIRPPSAMALRLAIESGSESSVEVLIEHGADVNEPSGLWTPLQLAVVRNEAAITKLLLKHNADPNRGFPLHLAVQHATPDIASSLIAAGAAIDAVRNRQTPLQIAVEGNNVDMASLLLGTEGSNNLKMLAPGAQDNCPSEETSLGVAANVSRDMAQYISRALRTAIASGHVRMATLLLQHQADQSGLHGRGDNDYMAGALRYAVSLGYCEAVDILIKHGADPNTAQWSDEGPNLWVAASRGYTSAAKAILENPPPGFDINAGSRITKTTPLWKAANRGDEDLVRELLRRGADIEAQDRGNATPLWAAANKGHVSTVFVLAAAGANTEARAMPFTDGKLNAFGHTTPSQIATARGFYEVARILSSIWKKRREADDMKPVPAKWYLPGKS</sequence>
<dbReference type="SMART" id="SM00248">
    <property type="entry name" value="ANK"/>
    <property type="match status" value="10"/>
</dbReference>
<dbReference type="OrthoDB" id="3477286at2759"/>
<evidence type="ECO:0000313" key="6">
    <source>
        <dbReference type="EnsemblFungi" id="MAPG_07223T0"/>
    </source>
</evidence>
<gene>
    <name evidence="5" type="ORF">MAPG_07223</name>
</gene>
<keyword evidence="2 3" id="KW-0040">ANK repeat</keyword>
<dbReference type="AlphaFoldDB" id="A0A0C4E435"/>
<dbReference type="PANTHER" id="PTHR24198:SF194">
    <property type="entry name" value="INVERSIN-A"/>
    <property type="match status" value="1"/>
</dbReference>
<reference evidence="7" key="2">
    <citation type="submission" date="2010-05" db="EMBL/GenBank/DDBJ databases">
        <title>The genome sequence of Magnaporthe poae strain ATCC 64411.</title>
        <authorList>
            <person name="Ma L.-J."/>
            <person name="Dead R."/>
            <person name="Young S."/>
            <person name="Zeng Q."/>
            <person name="Koehrsen M."/>
            <person name="Alvarado L."/>
            <person name="Berlin A."/>
            <person name="Chapman S.B."/>
            <person name="Chen Z."/>
            <person name="Freedman E."/>
            <person name="Gellesch M."/>
            <person name="Goldberg J."/>
            <person name="Griggs A."/>
            <person name="Gujja S."/>
            <person name="Heilman E.R."/>
            <person name="Heiman D."/>
            <person name="Hepburn T."/>
            <person name="Howarth C."/>
            <person name="Jen D."/>
            <person name="Larson L."/>
            <person name="Mehta T."/>
            <person name="Neiman D."/>
            <person name="Pearson M."/>
            <person name="Roberts A."/>
            <person name="Saif S."/>
            <person name="Shea T."/>
            <person name="Shenoy N."/>
            <person name="Sisk P."/>
            <person name="Stolte C."/>
            <person name="Sykes S."/>
            <person name="Walk T."/>
            <person name="White J."/>
            <person name="Yandava C."/>
            <person name="Haas B."/>
            <person name="Nusbaum C."/>
            <person name="Birren B."/>
        </authorList>
    </citation>
    <scope>NUCLEOTIDE SEQUENCE [LARGE SCALE GENOMIC DNA]</scope>
    <source>
        <strain evidence="7">ATCC 64411 / 73-15</strain>
    </source>
</reference>
<reference evidence="5" key="3">
    <citation type="submission" date="2011-03" db="EMBL/GenBank/DDBJ databases">
        <title>Annotation of Magnaporthe poae ATCC 64411.</title>
        <authorList>
            <person name="Ma L.-J."/>
            <person name="Dead R."/>
            <person name="Young S.K."/>
            <person name="Zeng Q."/>
            <person name="Gargeya S."/>
            <person name="Fitzgerald M."/>
            <person name="Haas B."/>
            <person name="Abouelleil A."/>
            <person name="Alvarado L."/>
            <person name="Arachchi H.M."/>
            <person name="Berlin A."/>
            <person name="Brown A."/>
            <person name="Chapman S.B."/>
            <person name="Chen Z."/>
            <person name="Dunbar C."/>
            <person name="Freedman E."/>
            <person name="Gearin G."/>
            <person name="Gellesch M."/>
            <person name="Goldberg J."/>
            <person name="Griggs A."/>
            <person name="Gujja S."/>
            <person name="Heiman D."/>
            <person name="Howarth C."/>
            <person name="Larson L."/>
            <person name="Lui A."/>
            <person name="MacDonald P.J.P."/>
            <person name="Mehta T."/>
            <person name="Montmayeur A."/>
            <person name="Murphy C."/>
            <person name="Neiman D."/>
            <person name="Pearson M."/>
            <person name="Priest M."/>
            <person name="Roberts A."/>
            <person name="Saif S."/>
            <person name="Shea T."/>
            <person name="Shenoy N."/>
            <person name="Sisk P."/>
            <person name="Stolte C."/>
            <person name="Sykes S."/>
            <person name="Yandava C."/>
            <person name="Wortman J."/>
            <person name="Nusbaum C."/>
            <person name="Birren B."/>
        </authorList>
    </citation>
    <scope>NUCLEOTIDE SEQUENCE</scope>
    <source>
        <strain evidence="5">ATCC 64411</strain>
    </source>
</reference>
<dbReference type="Proteomes" id="UP000011715">
    <property type="component" value="Unassembled WGS sequence"/>
</dbReference>
<reference evidence="6" key="5">
    <citation type="submission" date="2015-06" db="UniProtKB">
        <authorList>
            <consortium name="EnsemblFungi"/>
        </authorList>
    </citation>
    <scope>IDENTIFICATION</scope>
    <source>
        <strain evidence="6">ATCC 64411</strain>
    </source>
</reference>
<feature type="repeat" description="ANK" evidence="3">
    <location>
        <begin position="614"/>
        <end position="646"/>
    </location>
</feature>
<keyword evidence="1" id="KW-0677">Repeat</keyword>
<keyword evidence="7" id="KW-1185">Reference proteome</keyword>
<dbReference type="PROSITE" id="PS50088">
    <property type="entry name" value="ANK_REPEAT"/>
    <property type="match status" value="3"/>
</dbReference>
<evidence type="ECO:0000256" key="3">
    <source>
        <dbReference type="PROSITE-ProRule" id="PRU00023"/>
    </source>
</evidence>
<reference evidence="5" key="1">
    <citation type="submission" date="2010-05" db="EMBL/GenBank/DDBJ databases">
        <title>The Genome Sequence of Magnaporthe poae strain ATCC 64411.</title>
        <authorList>
            <consortium name="The Broad Institute Genome Sequencing Platform"/>
            <consortium name="Broad Institute Genome Sequencing Center for Infectious Disease"/>
            <person name="Ma L.-J."/>
            <person name="Dead R."/>
            <person name="Young S."/>
            <person name="Zeng Q."/>
            <person name="Koehrsen M."/>
            <person name="Alvarado L."/>
            <person name="Berlin A."/>
            <person name="Chapman S.B."/>
            <person name="Chen Z."/>
            <person name="Freedman E."/>
            <person name="Gellesch M."/>
            <person name="Goldberg J."/>
            <person name="Griggs A."/>
            <person name="Gujja S."/>
            <person name="Heilman E.R."/>
            <person name="Heiman D."/>
            <person name="Hepburn T."/>
            <person name="Howarth C."/>
            <person name="Jen D."/>
            <person name="Larson L."/>
            <person name="Mehta T."/>
            <person name="Neiman D."/>
            <person name="Pearson M."/>
            <person name="Roberts A."/>
            <person name="Saif S."/>
            <person name="Shea T."/>
            <person name="Shenoy N."/>
            <person name="Sisk P."/>
            <person name="Stolte C."/>
            <person name="Sykes S."/>
            <person name="Walk T."/>
            <person name="White J."/>
            <person name="Yandava C."/>
            <person name="Haas B."/>
            <person name="Nusbaum C."/>
            <person name="Birren B."/>
        </authorList>
    </citation>
    <scope>NUCLEOTIDE SEQUENCE</scope>
    <source>
        <strain evidence="5">ATCC 64411</strain>
    </source>
</reference>
<accession>A0A0C4E435</accession>
<evidence type="ECO:0000256" key="1">
    <source>
        <dbReference type="ARBA" id="ARBA00022737"/>
    </source>
</evidence>
<feature type="domain" description="Heterokaryon incompatibility" evidence="4">
    <location>
        <begin position="49"/>
        <end position="219"/>
    </location>
</feature>
<protein>
    <recommendedName>
        <fullName evidence="4">Heterokaryon incompatibility domain-containing protein</fullName>
    </recommendedName>
</protein>
<dbReference type="eggNOG" id="KOG4177">
    <property type="taxonomic scope" value="Eukaryota"/>
</dbReference>
<proteinExistence type="predicted"/>
<dbReference type="SUPFAM" id="SSF48403">
    <property type="entry name" value="Ankyrin repeat"/>
    <property type="match status" value="2"/>
</dbReference>
<dbReference type="STRING" id="644358.A0A0C4E435"/>
<dbReference type="PANTHER" id="PTHR24198">
    <property type="entry name" value="ANKYRIN REPEAT AND PROTEIN KINASE DOMAIN-CONTAINING PROTEIN"/>
    <property type="match status" value="1"/>
</dbReference>
<feature type="repeat" description="ANK" evidence="3">
    <location>
        <begin position="554"/>
        <end position="586"/>
    </location>
</feature>